<name>A0A644V113_9ZZZZ</name>
<organism evidence="1">
    <name type="scientific">bioreactor metagenome</name>
    <dbReference type="NCBI Taxonomy" id="1076179"/>
    <lineage>
        <taxon>unclassified sequences</taxon>
        <taxon>metagenomes</taxon>
        <taxon>ecological metagenomes</taxon>
    </lineage>
</organism>
<reference evidence="1" key="1">
    <citation type="submission" date="2019-08" db="EMBL/GenBank/DDBJ databases">
        <authorList>
            <person name="Kucharzyk K."/>
            <person name="Murdoch R.W."/>
            <person name="Higgins S."/>
            <person name="Loffler F."/>
        </authorList>
    </citation>
    <scope>NUCLEOTIDE SEQUENCE</scope>
</reference>
<comment type="caution">
    <text evidence="1">The sequence shown here is derived from an EMBL/GenBank/DDBJ whole genome shotgun (WGS) entry which is preliminary data.</text>
</comment>
<dbReference type="AlphaFoldDB" id="A0A644V113"/>
<gene>
    <name evidence="1" type="ORF">SDC9_30849</name>
</gene>
<protein>
    <submittedName>
        <fullName evidence="1">Uncharacterized protein</fullName>
    </submittedName>
</protein>
<dbReference type="EMBL" id="VSSQ01000196">
    <property type="protein sequence ID" value="MPL84884.1"/>
    <property type="molecule type" value="Genomic_DNA"/>
</dbReference>
<evidence type="ECO:0000313" key="1">
    <source>
        <dbReference type="EMBL" id="MPL84884.1"/>
    </source>
</evidence>
<accession>A0A644V113</accession>
<sequence>MLLVNKSGDGRIALRTRQLFQQRSLFTLIGFQKSSKIILGKQNRTGKLFESQPDQFADSLQ</sequence>
<proteinExistence type="predicted"/>